<dbReference type="InterPro" id="IPR005119">
    <property type="entry name" value="LysR_subst-bd"/>
</dbReference>
<dbReference type="SUPFAM" id="SSF46785">
    <property type="entry name" value="Winged helix' DNA-binding domain"/>
    <property type="match status" value="1"/>
</dbReference>
<protein>
    <submittedName>
        <fullName evidence="6">LysR family transcriptional regulator</fullName>
    </submittedName>
</protein>
<keyword evidence="4" id="KW-0804">Transcription</keyword>
<evidence type="ECO:0000256" key="4">
    <source>
        <dbReference type="ARBA" id="ARBA00023163"/>
    </source>
</evidence>
<sequence>MTLTQLRYIVAIADAGLNITLAADTVHATQSGISKQLKQLEGELGFQVFTRRGKSLDAVTPAGNQVLERARSILHEARNIRALAANLREEAHGELSLATTHTQARFVLPEAIAKLKQHYPDLGVHIRPQGEGRIISLFESGEVDLVIVSTSGNPPEGGIAVPLFRWYRRAVVPHGHPLAKLGRPLRIQDLAEHPLVTYESSLQPESSLRRAFTAGGLSPRIACTSGDADLIKTYVLAGLGVGILAEMAIGPADARELVTLDIDGLLPICTSWLVLRRDHVLRSYVAQLARLVAPQIDEAELRRVVAGHAEANWPKAPLWSELQQRGTPRRAATRAA</sequence>
<dbReference type="Gene3D" id="3.40.190.10">
    <property type="entry name" value="Periplasmic binding protein-like II"/>
    <property type="match status" value="2"/>
</dbReference>
<evidence type="ECO:0000256" key="2">
    <source>
        <dbReference type="ARBA" id="ARBA00023015"/>
    </source>
</evidence>
<dbReference type="EMBL" id="JADIKE010000034">
    <property type="protein sequence ID" value="MBM7125378.1"/>
    <property type="molecule type" value="Genomic_DNA"/>
</dbReference>
<name>A0ABS2K519_9GAMM</name>
<proteinExistence type="inferred from homology"/>
<comment type="caution">
    <text evidence="6">The sequence shown here is derived from an EMBL/GenBank/DDBJ whole genome shotgun (WGS) entry which is preliminary data.</text>
</comment>
<keyword evidence="7" id="KW-1185">Reference proteome</keyword>
<dbReference type="SUPFAM" id="SSF53850">
    <property type="entry name" value="Periplasmic binding protein-like II"/>
    <property type="match status" value="1"/>
</dbReference>
<dbReference type="PANTHER" id="PTHR30126:SF6">
    <property type="entry name" value="HTH-TYPE TRANSCRIPTIONAL REGULATOR CYSB-RELATED"/>
    <property type="match status" value="1"/>
</dbReference>
<dbReference type="InterPro" id="IPR036388">
    <property type="entry name" value="WH-like_DNA-bd_sf"/>
</dbReference>
<accession>A0ABS2K519</accession>
<dbReference type="Pfam" id="PF00126">
    <property type="entry name" value="HTH_1"/>
    <property type="match status" value="1"/>
</dbReference>
<evidence type="ECO:0000313" key="7">
    <source>
        <dbReference type="Proteomes" id="UP001430149"/>
    </source>
</evidence>
<keyword evidence="2" id="KW-0805">Transcription regulation</keyword>
<keyword evidence="3" id="KW-0238">DNA-binding</keyword>
<dbReference type="PROSITE" id="PS50931">
    <property type="entry name" value="HTH_LYSR"/>
    <property type="match status" value="1"/>
</dbReference>
<comment type="similarity">
    <text evidence="1">Belongs to the LysR transcriptional regulatory family.</text>
</comment>
<evidence type="ECO:0000256" key="3">
    <source>
        <dbReference type="ARBA" id="ARBA00023125"/>
    </source>
</evidence>
<evidence type="ECO:0000313" key="6">
    <source>
        <dbReference type="EMBL" id="MBM7125378.1"/>
    </source>
</evidence>
<dbReference type="RefSeq" id="WP_204680906.1">
    <property type="nucleotide sequence ID" value="NZ_BSNR01000015.1"/>
</dbReference>
<dbReference type="InterPro" id="IPR036390">
    <property type="entry name" value="WH_DNA-bd_sf"/>
</dbReference>
<dbReference type="Pfam" id="PF03466">
    <property type="entry name" value="LysR_substrate"/>
    <property type="match status" value="1"/>
</dbReference>
<dbReference type="Gene3D" id="1.10.10.10">
    <property type="entry name" value="Winged helix-like DNA-binding domain superfamily/Winged helix DNA-binding domain"/>
    <property type="match status" value="1"/>
</dbReference>
<evidence type="ECO:0000259" key="5">
    <source>
        <dbReference type="PROSITE" id="PS50931"/>
    </source>
</evidence>
<dbReference type="PANTHER" id="PTHR30126">
    <property type="entry name" value="HTH-TYPE TRANSCRIPTIONAL REGULATOR"/>
    <property type="match status" value="1"/>
</dbReference>
<evidence type="ECO:0000256" key="1">
    <source>
        <dbReference type="ARBA" id="ARBA00009437"/>
    </source>
</evidence>
<gene>
    <name evidence="6" type="ORF">ISP19_08305</name>
</gene>
<dbReference type="PRINTS" id="PR00039">
    <property type="entry name" value="HTHLYSR"/>
</dbReference>
<feature type="domain" description="HTH lysR-type" evidence="5">
    <location>
        <begin position="1"/>
        <end position="59"/>
    </location>
</feature>
<dbReference type="Proteomes" id="UP001430149">
    <property type="component" value="Unassembled WGS sequence"/>
</dbReference>
<organism evidence="6 7">
    <name type="scientific">Dyella flava</name>
    <dbReference type="NCBI Taxonomy" id="1920170"/>
    <lineage>
        <taxon>Bacteria</taxon>
        <taxon>Pseudomonadati</taxon>
        <taxon>Pseudomonadota</taxon>
        <taxon>Gammaproteobacteria</taxon>
        <taxon>Lysobacterales</taxon>
        <taxon>Rhodanobacteraceae</taxon>
        <taxon>Dyella</taxon>
    </lineage>
</organism>
<reference evidence="6" key="1">
    <citation type="submission" date="2020-10" db="EMBL/GenBank/DDBJ databases">
        <title>Phylogeny of dyella-like bacteria.</title>
        <authorList>
            <person name="Fu J."/>
        </authorList>
    </citation>
    <scope>NUCLEOTIDE SEQUENCE</scope>
    <source>
        <strain evidence="6">DHOC52</strain>
    </source>
</reference>
<dbReference type="InterPro" id="IPR000847">
    <property type="entry name" value="LysR_HTH_N"/>
</dbReference>